<accession>A0A562ZII0</accession>
<dbReference type="Pfam" id="PF11161">
    <property type="entry name" value="DUF2944"/>
    <property type="match status" value="1"/>
</dbReference>
<dbReference type="OrthoDB" id="7057642at2"/>
<evidence type="ECO:0000313" key="2">
    <source>
        <dbReference type="Proteomes" id="UP000318199"/>
    </source>
</evidence>
<sequence length="176" mass="19667">MDDIVRQALAKWPNVPHCYGWLGLDARGDWYMRDDRVQHSGPFPTPKGSLLRHEKLLAFIHRNYDRDAAGQWFFQNGPQRVYVELEVAPWVWRLGSGHSITSHTGQTAKPAACLVDEKGHLYLDSDLGLGLVHTLDMAQAADAIEEGLWRPEEVCSADLPPRFGFVRSPAAGQPGP</sequence>
<organism evidence="1 2">
    <name type="scientific">Caenimonas sedimenti</name>
    <dbReference type="NCBI Taxonomy" id="2596921"/>
    <lineage>
        <taxon>Bacteria</taxon>
        <taxon>Pseudomonadati</taxon>
        <taxon>Pseudomonadota</taxon>
        <taxon>Betaproteobacteria</taxon>
        <taxon>Burkholderiales</taxon>
        <taxon>Comamonadaceae</taxon>
        <taxon>Caenimonas</taxon>
    </lineage>
</organism>
<comment type="caution">
    <text evidence="1">The sequence shown here is derived from an EMBL/GenBank/DDBJ whole genome shotgun (WGS) entry which is preliminary data.</text>
</comment>
<dbReference type="AlphaFoldDB" id="A0A562ZII0"/>
<dbReference type="Proteomes" id="UP000318199">
    <property type="component" value="Unassembled WGS sequence"/>
</dbReference>
<name>A0A562ZII0_9BURK</name>
<dbReference type="EMBL" id="VOBQ01000020">
    <property type="protein sequence ID" value="TWO68197.1"/>
    <property type="molecule type" value="Genomic_DNA"/>
</dbReference>
<reference evidence="1 2" key="1">
    <citation type="submission" date="2019-07" db="EMBL/GenBank/DDBJ databases">
        <title>Caenimonas sedimenti sp. nov., isolated from activated sludge.</title>
        <authorList>
            <person name="Xu J."/>
        </authorList>
    </citation>
    <scope>NUCLEOTIDE SEQUENCE [LARGE SCALE GENOMIC DNA]</scope>
    <source>
        <strain evidence="1 2">HX-9-20</strain>
    </source>
</reference>
<protein>
    <submittedName>
        <fullName evidence="1">DUF2946 family protein</fullName>
    </submittedName>
</protein>
<evidence type="ECO:0000313" key="1">
    <source>
        <dbReference type="EMBL" id="TWO68197.1"/>
    </source>
</evidence>
<proteinExistence type="predicted"/>
<gene>
    <name evidence="1" type="ORF">FN976_23260</name>
</gene>
<keyword evidence="2" id="KW-1185">Reference proteome</keyword>
<dbReference type="InterPro" id="IPR021332">
    <property type="entry name" value="DUF2944"/>
</dbReference>
<dbReference type="RefSeq" id="WP_145895473.1">
    <property type="nucleotide sequence ID" value="NZ_VOBQ01000020.1"/>
</dbReference>